<evidence type="ECO:0000256" key="5">
    <source>
        <dbReference type="ARBA" id="ARBA00022553"/>
    </source>
</evidence>
<dbReference type="Pfam" id="PF02743">
    <property type="entry name" value="dCache_1"/>
    <property type="match status" value="1"/>
</dbReference>
<evidence type="ECO:0000256" key="1">
    <source>
        <dbReference type="ARBA" id="ARBA00000085"/>
    </source>
</evidence>
<dbReference type="CDD" id="cd00082">
    <property type="entry name" value="HisKA"/>
    <property type="match status" value="1"/>
</dbReference>
<dbReference type="OrthoDB" id="342253at2157"/>
<dbReference type="EC" id="2.7.13.3" evidence="3"/>
<dbReference type="STRING" id="1041930.Mtc_1616"/>
<dbReference type="Gene3D" id="1.10.287.130">
    <property type="match status" value="1"/>
</dbReference>
<keyword evidence="9 17" id="KW-0418">Kinase</keyword>
<keyword evidence="11 14" id="KW-1133">Transmembrane helix</keyword>
<dbReference type="SUPFAM" id="SSF103190">
    <property type="entry name" value="Sensory domain-like"/>
    <property type="match status" value="1"/>
</dbReference>
<keyword evidence="7 14" id="KW-0812">Transmembrane</keyword>
<dbReference type="PROSITE" id="PS50109">
    <property type="entry name" value="HIS_KIN"/>
    <property type="match status" value="1"/>
</dbReference>
<dbReference type="SMART" id="SM00304">
    <property type="entry name" value="HAMP"/>
    <property type="match status" value="1"/>
</dbReference>
<dbReference type="PANTHER" id="PTHR45528:SF1">
    <property type="entry name" value="SENSOR HISTIDINE KINASE CPXA"/>
    <property type="match status" value="1"/>
</dbReference>
<dbReference type="GO" id="GO:0005886">
    <property type="term" value="C:plasma membrane"/>
    <property type="evidence" value="ECO:0007669"/>
    <property type="project" value="UniProtKB-SubCell"/>
</dbReference>
<dbReference type="CDD" id="cd00075">
    <property type="entry name" value="HATPase"/>
    <property type="match status" value="1"/>
</dbReference>
<evidence type="ECO:0000256" key="12">
    <source>
        <dbReference type="ARBA" id="ARBA00023012"/>
    </source>
</evidence>
<dbReference type="CDD" id="cd18774">
    <property type="entry name" value="PDC2_HK_sensor"/>
    <property type="match status" value="1"/>
</dbReference>
<dbReference type="Gene3D" id="6.10.340.10">
    <property type="match status" value="1"/>
</dbReference>
<dbReference type="SMR" id="H8I7W6"/>
<dbReference type="SMART" id="SM00387">
    <property type="entry name" value="HATPase_c"/>
    <property type="match status" value="1"/>
</dbReference>
<accession>H8I7W6</accession>
<evidence type="ECO:0000256" key="3">
    <source>
        <dbReference type="ARBA" id="ARBA00012438"/>
    </source>
</evidence>
<sequence>MPFISIKSKAVILLVLVATVPIIVGGVSSAYYWGIVEKHIRDDYLAYAKALSALTVSYIDDSKIYLKSQAGSHSAIYSVADKNLPVLNYTLKNIQNTGQFSNVYATDTSGMVISSYPYSMLAGLDEMDKPYVYGPITDTKAYVSQPMLSEYTKNHTIYMGVPIQDESGRVLGVLVGSLDLHNYSFFTSEWLADTGKYTYLVDSSGIVIARYGGQNNMMGKNISNYPGVREVSGGEEGVYEAYNPAVNETQVVAFSPVKSYGMGVLIAIPTNMAYYPIQSAITTMITFLIILMLAAFTIATIVGRYLVKPIINMSKAMKEMPSGDYLRYLPVERQDEIGDLARSFDSMAKTIRADQEKIMSARDAAEEEKNKTEFYLDLMGHDINNLNQVVLGSLELIKDDKNLTGLQRRFIERAINAASGSAAIINNVRSVKRISSEELSLTPINLDELIRACIGEAPRPPDKKVTIRYTPKVGMIIKGTPLAKEIFCNLINNSIKYSGKEVDIDISADEVTVNGKKHYQIAISDNGYGIPDDLKVKLFRRFQRGALKGDGKGLGLYIVKTLTERLGGTVRVVDHVSGDHTKGAKFIVLLPAAQ</sequence>
<evidence type="ECO:0000256" key="11">
    <source>
        <dbReference type="ARBA" id="ARBA00022989"/>
    </source>
</evidence>
<evidence type="ECO:0000256" key="14">
    <source>
        <dbReference type="SAM" id="Phobius"/>
    </source>
</evidence>
<evidence type="ECO:0000256" key="9">
    <source>
        <dbReference type="ARBA" id="ARBA00022777"/>
    </source>
</evidence>
<dbReference type="Pfam" id="PF02518">
    <property type="entry name" value="HATPase_c"/>
    <property type="match status" value="1"/>
</dbReference>
<evidence type="ECO:0000259" key="15">
    <source>
        <dbReference type="PROSITE" id="PS50109"/>
    </source>
</evidence>
<evidence type="ECO:0000313" key="18">
    <source>
        <dbReference type="Proteomes" id="UP000005233"/>
    </source>
</evidence>
<dbReference type="CDD" id="cd06225">
    <property type="entry name" value="HAMP"/>
    <property type="match status" value="1"/>
</dbReference>
<evidence type="ECO:0000256" key="10">
    <source>
        <dbReference type="ARBA" id="ARBA00022840"/>
    </source>
</evidence>
<keyword evidence="10" id="KW-0067">ATP-binding</keyword>
<gene>
    <name evidence="17" type="ordered locus">Mtc_1616</name>
</gene>
<keyword evidence="12" id="KW-0902">Two-component regulatory system</keyword>
<dbReference type="CDD" id="cd18773">
    <property type="entry name" value="PDC1_HK_sensor"/>
    <property type="match status" value="1"/>
</dbReference>
<dbReference type="PRINTS" id="PR00344">
    <property type="entry name" value="BCTRLSENSOR"/>
</dbReference>
<organism evidence="17 18">
    <name type="scientific">Methanocella conradii (strain DSM 24694 / JCM 17849 / CGMCC 1.5162 / HZ254)</name>
    <dbReference type="NCBI Taxonomy" id="1041930"/>
    <lineage>
        <taxon>Archaea</taxon>
        <taxon>Methanobacteriati</taxon>
        <taxon>Methanobacteriota</taxon>
        <taxon>Stenosarchaea group</taxon>
        <taxon>Methanomicrobia</taxon>
        <taxon>Methanocellales</taxon>
        <taxon>Methanocellaceae</taxon>
        <taxon>Methanocella</taxon>
    </lineage>
</organism>
<dbReference type="GO" id="GO:0000155">
    <property type="term" value="F:phosphorelay sensor kinase activity"/>
    <property type="evidence" value="ECO:0007669"/>
    <property type="project" value="InterPro"/>
</dbReference>
<name>H8I7W6_METCZ</name>
<proteinExistence type="predicted"/>
<feature type="domain" description="Histidine kinase" evidence="15">
    <location>
        <begin position="378"/>
        <end position="594"/>
    </location>
</feature>
<dbReference type="HOGENOM" id="CLU_459026_0_0_2"/>
<dbReference type="InterPro" id="IPR005467">
    <property type="entry name" value="His_kinase_dom"/>
</dbReference>
<dbReference type="PANTHER" id="PTHR45528">
    <property type="entry name" value="SENSOR HISTIDINE KINASE CPXA"/>
    <property type="match status" value="1"/>
</dbReference>
<feature type="domain" description="HAMP" evidence="16">
    <location>
        <begin position="304"/>
        <end position="356"/>
    </location>
</feature>
<dbReference type="KEGG" id="mez:Mtc_1616"/>
<dbReference type="Gene3D" id="3.30.450.20">
    <property type="entry name" value="PAS domain"/>
    <property type="match status" value="2"/>
</dbReference>
<evidence type="ECO:0000256" key="7">
    <source>
        <dbReference type="ARBA" id="ARBA00022692"/>
    </source>
</evidence>
<dbReference type="RefSeq" id="WP_014406197.1">
    <property type="nucleotide sequence ID" value="NC_017034.1"/>
</dbReference>
<dbReference type="GeneID" id="11971754"/>
<dbReference type="InterPro" id="IPR050398">
    <property type="entry name" value="HssS/ArlS-like"/>
</dbReference>
<dbReference type="SUPFAM" id="SSF158472">
    <property type="entry name" value="HAMP domain-like"/>
    <property type="match status" value="1"/>
</dbReference>
<dbReference type="GO" id="GO:0005524">
    <property type="term" value="F:ATP binding"/>
    <property type="evidence" value="ECO:0007669"/>
    <property type="project" value="UniProtKB-KW"/>
</dbReference>
<keyword evidence="6" id="KW-0808">Transferase</keyword>
<dbReference type="InterPro" id="IPR003661">
    <property type="entry name" value="HisK_dim/P_dom"/>
</dbReference>
<comment type="subcellular location">
    <subcellularLocation>
        <location evidence="2">Cell membrane</location>
        <topology evidence="2">Multi-pass membrane protein</topology>
    </subcellularLocation>
</comment>
<dbReference type="EMBL" id="CP003243">
    <property type="protein sequence ID" value="AFD00366.1"/>
    <property type="molecule type" value="Genomic_DNA"/>
</dbReference>
<keyword evidence="5" id="KW-0597">Phosphoprotein</keyword>
<dbReference type="Pfam" id="PF00672">
    <property type="entry name" value="HAMP"/>
    <property type="match status" value="1"/>
</dbReference>
<evidence type="ECO:0000256" key="4">
    <source>
        <dbReference type="ARBA" id="ARBA00022475"/>
    </source>
</evidence>
<dbReference type="InterPro" id="IPR003594">
    <property type="entry name" value="HATPase_dom"/>
</dbReference>
<dbReference type="AlphaFoldDB" id="H8I7W6"/>
<dbReference type="InterPro" id="IPR029151">
    <property type="entry name" value="Sensor-like_sf"/>
</dbReference>
<dbReference type="Gene3D" id="3.30.565.10">
    <property type="entry name" value="Histidine kinase-like ATPase, C-terminal domain"/>
    <property type="match status" value="1"/>
</dbReference>
<evidence type="ECO:0000256" key="6">
    <source>
        <dbReference type="ARBA" id="ARBA00022679"/>
    </source>
</evidence>
<dbReference type="PROSITE" id="PS50885">
    <property type="entry name" value="HAMP"/>
    <property type="match status" value="1"/>
</dbReference>
<evidence type="ECO:0000259" key="16">
    <source>
        <dbReference type="PROSITE" id="PS50885"/>
    </source>
</evidence>
<dbReference type="InterPro" id="IPR003660">
    <property type="entry name" value="HAMP_dom"/>
</dbReference>
<evidence type="ECO:0000256" key="2">
    <source>
        <dbReference type="ARBA" id="ARBA00004651"/>
    </source>
</evidence>
<keyword evidence="4" id="KW-1003">Cell membrane</keyword>
<dbReference type="InterPro" id="IPR033479">
    <property type="entry name" value="dCache_1"/>
</dbReference>
<keyword evidence="13 14" id="KW-0472">Membrane</keyword>
<evidence type="ECO:0000256" key="8">
    <source>
        <dbReference type="ARBA" id="ARBA00022741"/>
    </source>
</evidence>
<dbReference type="Proteomes" id="UP000005233">
    <property type="component" value="Chromosome"/>
</dbReference>
<dbReference type="InterPro" id="IPR036890">
    <property type="entry name" value="HATPase_C_sf"/>
</dbReference>
<dbReference type="eggNOG" id="arCOG02362">
    <property type="taxonomic scope" value="Archaea"/>
</dbReference>
<dbReference type="InterPro" id="IPR004358">
    <property type="entry name" value="Sig_transdc_His_kin-like_C"/>
</dbReference>
<reference evidence="17 18" key="1">
    <citation type="journal article" date="2012" name="J. Bacteriol.">
        <title>Complete genome sequence of a thermophilic methanogen, Methanocella conradii HZ254, isolated from Chinese rice field soil.</title>
        <authorList>
            <person name="Lu Z."/>
            <person name="Lu Y."/>
        </authorList>
    </citation>
    <scope>NUCLEOTIDE SEQUENCE [LARGE SCALE GENOMIC DNA]</scope>
    <source>
        <strain evidence="18">DSM 24694 / JCM 17849 / CGMCC 1.5162 / HZ254</strain>
    </source>
</reference>
<evidence type="ECO:0000256" key="13">
    <source>
        <dbReference type="ARBA" id="ARBA00023136"/>
    </source>
</evidence>
<dbReference type="eggNOG" id="arCOG06515">
    <property type="taxonomic scope" value="Archaea"/>
</dbReference>
<dbReference type="SUPFAM" id="SSF55874">
    <property type="entry name" value="ATPase domain of HSP90 chaperone/DNA topoisomerase II/histidine kinase"/>
    <property type="match status" value="1"/>
</dbReference>
<protein>
    <recommendedName>
        <fullName evidence="3">histidine kinase</fullName>
        <ecNumber evidence="3">2.7.13.3</ecNumber>
    </recommendedName>
</protein>
<keyword evidence="18" id="KW-1185">Reference proteome</keyword>
<comment type="catalytic activity">
    <reaction evidence="1">
        <text>ATP + protein L-histidine = ADP + protein N-phospho-L-histidine.</text>
        <dbReference type="EC" id="2.7.13.3"/>
    </reaction>
</comment>
<keyword evidence="8" id="KW-0547">Nucleotide-binding</keyword>
<evidence type="ECO:0000313" key="17">
    <source>
        <dbReference type="EMBL" id="AFD00366.1"/>
    </source>
</evidence>
<feature type="transmembrane region" description="Helical" evidence="14">
    <location>
        <begin position="284"/>
        <end position="307"/>
    </location>
</feature>